<keyword evidence="2" id="KW-1185">Reference proteome</keyword>
<organism evidence="1 2">
    <name type="scientific">Bauhinia variegata</name>
    <name type="common">Purple orchid tree</name>
    <name type="synonym">Phanera variegata</name>
    <dbReference type="NCBI Taxonomy" id="167791"/>
    <lineage>
        <taxon>Eukaryota</taxon>
        <taxon>Viridiplantae</taxon>
        <taxon>Streptophyta</taxon>
        <taxon>Embryophyta</taxon>
        <taxon>Tracheophyta</taxon>
        <taxon>Spermatophyta</taxon>
        <taxon>Magnoliopsida</taxon>
        <taxon>eudicotyledons</taxon>
        <taxon>Gunneridae</taxon>
        <taxon>Pentapetalae</taxon>
        <taxon>rosids</taxon>
        <taxon>fabids</taxon>
        <taxon>Fabales</taxon>
        <taxon>Fabaceae</taxon>
        <taxon>Cercidoideae</taxon>
        <taxon>Cercideae</taxon>
        <taxon>Bauhiniinae</taxon>
        <taxon>Bauhinia</taxon>
    </lineage>
</organism>
<comment type="caution">
    <text evidence="1">The sequence shown here is derived from an EMBL/GenBank/DDBJ whole genome shotgun (WGS) entry which is preliminary data.</text>
</comment>
<dbReference type="Proteomes" id="UP000828941">
    <property type="component" value="Chromosome 14"/>
</dbReference>
<dbReference type="EMBL" id="CM039439">
    <property type="protein sequence ID" value="KAI4295503.1"/>
    <property type="molecule type" value="Genomic_DNA"/>
</dbReference>
<accession>A0ACB9KE94</accession>
<name>A0ACB9KE94_BAUVA</name>
<proteinExistence type="predicted"/>
<evidence type="ECO:0000313" key="2">
    <source>
        <dbReference type="Proteomes" id="UP000828941"/>
    </source>
</evidence>
<evidence type="ECO:0000313" key="1">
    <source>
        <dbReference type="EMBL" id="KAI4295503.1"/>
    </source>
</evidence>
<reference evidence="1 2" key="1">
    <citation type="journal article" date="2022" name="DNA Res.">
        <title>Chromosomal-level genome assembly of the orchid tree Bauhinia variegata (Leguminosae; Cercidoideae) supports the allotetraploid origin hypothesis of Bauhinia.</title>
        <authorList>
            <person name="Zhong Y."/>
            <person name="Chen Y."/>
            <person name="Zheng D."/>
            <person name="Pang J."/>
            <person name="Liu Y."/>
            <person name="Luo S."/>
            <person name="Meng S."/>
            <person name="Qian L."/>
            <person name="Wei D."/>
            <person name="Dai S."/>
            <person name="Zhou R."/>
        </authorList>
    </citation>
    <scope>NUCLEOTIDE SEQUENCE [LARGE SCALE GENOMIC DNA]</scope>
    <source>
        <strain evidence="1">BV-YZ2020</strain>
    </source>
</reference>
<sequence>MASMETSTNNSSHSRSNSVPSAPHPFISQFTEHLGRLMASEATSSSSISQRLNGLWDLHDCIDKLLQLPFTQQSLARECSDKWVNDLLEGSLRLLDICSAAKDALLQSKEMMYELQSIFRRRRVGESAFTMEGGKYLTSRKKVKKTIRKALEDLKGIKKECILSSSNRDNEAFSIISILQEVETVTLSSFEALLLFISGSEVQSKQNRWFAITKLRQHRRVACDSQESTMNEFEKLDAALQSLISHKSSSLENYQNHMENLELCIQDLEARVENVQRQLIRTRVSLLNIYNH</sequence>
<gene>
    <name evidence="1" type="ORF">L6164_035545</name>
</gene>
<protein>
    <submittedName>
        <fullName evidence="1">Uncharacterized protein</fullName>
    </submittedName>
</protein>